<dbReference type="AlphaFoldDB" id="A0A2N9JFP3"/>
<dbReference type="InterPro" id="IPR029063">
    <property type="entry name" value="SAM-dependent_MTases_sf"/>
</dbReference>
<organism evidence="4 5">
    <name type="scientific">Micropruina glycogenica</name>
    <dbReference type="NCBI Taxonomy" id="75385"/>
    <lineage>
        <taxon>Bacteria</taxon>
        <taxon>Bacillati</taxon>
        <taxon>Actinomycetota</taxon>
        <taxon>Actinomycetes</taxon>
        <taxon>Propionibacteriales</taxon>
        <taxon>Nocardioidaceae</taxon>
        <taxon>Micropruina</taxon>
    </lineage>
</organism>
<accession>A0A2N9JFP3</accession>
<proteinExistence type="predicted"/>
<dbReference type="GO" id="GO:0008168">
    <property type="term" value="F:methyltransferase activity"/>
    <property type="evidence" value="ECO:0007669"/>
    <property type="project" value="UniProtKB-KW"/>
</dbReference>
<keyword evidence="1 4" id="KW-0489">Methyltransferase</keyword>
<keyword evidence="5" id="KW-1185">Reference proteome</keyword>
<reference evidence="4 5" key="1">
    <citation type="submission" date="2018-02" db="EMBL/GenBank/DDBJ databases">
        <authorList>
            <person name="Cohen D.B."/>
            <person name="Kent A.D."/>
        </authorList>
    </citation>
    <scope>NUCLEOTIDE SEQUENCE [LARGE SCALE GENOMIC DNA]</scope>
    <source>
        <strain evidence="4">1</strain>
    </source>
</reference>
<protein>
    <submittedName>
        <fullName evidence="4">16S rRNA (Guanine(966)-N(2))-methyltransferase RsmD</fullName>
    </submittedName>
</protein>
<evidence type="ECO:0000256" key="2">
    <source>
        <dbReference type="ARBA" id="ARBA00022679"/>
    </source>
</evidence>
<dbReference type="Pfam" id="PF03602">
    <property type="entry name" value="Cons_hypoth95"/>
    <property type="match status" value="1"/>
</dbReference>
<dbReference type="PANTHER" id="PTHR43542:SF1">
    <property type="entry name" value="METHYLTRANSFERASE"/>
    <property type="match status" value="1"/>
</dbReference>
<dbReference type="OrthoDB" id="9803017at2"/>
<dbReference type="RefSeq" id="WP_105185781.1">
    <property type="nucleotide sequence ID" value="NZ_BAAAGO010000014.1"/>
</dbReference>
<feature type="region of interest" description="Disordered" evidence="3">
    <location>
        <begin position="1"/>
        <end position="24"/>
    </location>
</feature>
<dbReference type="Gene3D" id="3.40.50.150">
    <property type="entry name" value="Vaccinia Virus protein VP39"/>
    <property type="match status" value="1"/>
</dbReference>
<dbReference type="EMBL" id="LT985188">
    <property type="protein sequence ID" value="SPD86940.1"/>
    <property type="molecule type" value="Genomic_DNA"/>
</dbReference>
<evidence type="ECO:0000256" key="3">
    <source>
        <dbReference type="SAM" id="MobiDB-lite"/>
    </source>
</evidence>
<evidence type="ECO:0000313" key="5">
    <source>
        <dbReference type="Proteomes" id="UP000238164"/>
    </source>
</evidence>
<evidence type="ECO:0000313" key="4">
    <source>
        <dbReference type="EMBL" id="SPD86940.1"/>
    </source>
</evidence>
<dbReference type="InterPro" id="IPR004398">
    <property type="entry name" value="RNA_MeTrfase_RsmD"/>
</dbReference>
<dbReference type="PANTHER" id="PTHR43542">
    <property type="entry name" value="METHYLTRANSFERASE"/>
    <property type="match status" value="1"/>
</dbReference>
<dbReference type="SUPFAM" id="SSF53335">
    <property type="entry name" value="S-adenosyl-L-methionine-dependent methyltransferases"/>
    <property type="match status" value="1"/>
</dbReference>
<sequence>MSRIIAGSRKGHRLHTPAGDATRPTSDRVREAAFGVLASELGRVGDPAIMLSGHGFLDLYAGSGAVALEAASRGAAPVVAVESDRRAAEVIRRNAAETKLGVRVVPVTVEKYLGGEPQQFELCWLDPPYAVPGQTVSSVVDRLAQGWLVPGGIVVVERARRGGEFAWPDRLGDRWQRRYGETTLYFATEGEA</sequence>
<dbReference type="Proteomes" id="UP000238164">
    <property type="component" value="Chromosome 1"/>
</dbReference>
<keyword evidence="2 4" id="KW-0808">Transferase</keyword>
<dbReference type="CDD" id="cd02440">
    <property type="entry name" value="AdoMet_MTases"/>
    <property type="match status" value="1"/>
</dbReference>
<dbReference type="GO" id="GO:0031167">
    <property type="term" value="P:rRNA methylation"/>
    <property type="evidence" value="ECO:0007669"/>
    <property type="project" value="InterPro"/>
</dbReference>
<name>A0A2N9JFP3_9ACTN</name>
<evidence type="ECO:0000256" key="1">
    <source>
        <dbReference type="ARBA" id="ARBA00022603"/>
    </source>
</evidence>
<gene>
    <name evidence="4" type="ORF">MPLG2_1910</name>
</gene>
<dbReference type="PIRSF" id="PIRSF004553">
    <property type="entry name" value="CHP00095"/>
    <property type="match status" value="1"/>
</dbReference>
<dbReference type="KEGG" id="mgg:MPLG2_1910"/>